<dbReference type="PANTHER" id="PTHR42991">
    <property type="entry name" value="ALDEHYDE DEHYDROGENASE"/>
    <property type="match status" value="1"/>
</dbReference>
<gene>
    <name evidence="8" type="ORF">BSPP4475_04420</name>
</gene>
<evidence type="ECO:0000256" key="2">
    <source>
        <dbReference type="ARBA" id="ARBA00023002"/>
    </source>
</evidence>
<dbReference type="Proteomes" id="UP001189619">
    <property type="component" value="Chromosome"/>
</dbReference>
<keyword evidence="9" id="KW-1185">Reference proteome</keyword>
<evidence type="ECO:0000259" key="7">
    <source>
        <dbReference type="Pfam" id="PF00171"/>
    </source>
</evidence>
<dbReference type="KEGG" id="bayd:BSPP4475_04420"/>
<evidence type="ECO:0000256" key="4">
    <source>
        <dbReference type="ARBA" id="ARBA00054572"/>
    </source>
</evidence>
<accession>A0AA48RD40</accession>
<dbReference type="InterPro" id="IPR015590">
    <property type="entry name" value="Aldehyde_DH_dom"/>
</dbReference>
<dbReference type="InterPro" id="IPR016161">
    <property type="entry name" value="Ald_DH/histidinol_DH"/>
</dbReference>
<proteinExistence type="inferred from homology"/>
<dbReference type="InterPro" id="IPR016163">
    <property type="entry name" value="Ald_DH_C"/>
</dbReference>
<evidence type="ECO:0000313" key="8">
    <source>
        <dbReference type="EMBL" id="CAJ1001571.1"/>
    </source>
</evidence>
<keyword evidence="2" id="KW-0560">Oxidoreductase</keyword>
<reference evidence="8" key="1">
    <citation type="submission" date="2023-07" db="EMBL/GenBank/DDBJ databases">
        <authorList>
            <person name="Ivanov I."/>
            <person name="Teneva D."/>
            <person name="Stoikov I."/>
        </authorList>
    </citation>
    <scope>NUCLEOTIDE SEQUENCE</scope>
    <source>
        <strain evidence="8">4475</strain>
    </source>
</reference>
<dbReference type="RefSeq" id="WP_212132077.1">
    <property type="nucleotide sequence ID" value="NZ_JAUSVZ010000007.1"/>
</dbReference>
<feature type="domain" description="Aldehyde dehydrogenase" evidence="7">
    <location>
        <begin position="28"/>
        <end position="479"/>
    </location>
</feature>
<evidence type="ECO:0000256" key="5">
    <source>
        <dbReference type="ARBA" id="ARBA00066984"/>
    </source>
</evidence>
<dbReference type="PANTHER" id="PTHR42991:SF1">
    <property type="entry name" value="ALDEHYDE DEHYDROGENASE"/>
    <property type="match status" value="1"/>
</dbReference>
<dbReference type="EC" id="1.2.1.97" evidence="5"/>
<dbReference type="InterPro" id="IPR016162">
    <property type="entry name" value="Ald_DH_N"/>
</dbReference>
<dbReference type="EMBL" id="OY569118">
    <property type="protein sequence ID" value="CAJ1001571.1"/>
    <property type="molecule type" value="Genomic_DNA"/>
</dbReference>
<comment type="similarity">
    <text evidence="1">Belongs to the aldehyde dehydrogenase family.</text>
</comment>
<comment type="catalytic activity">
    <reaction evidence="3">
        <text>(2S)-3-sulfolactaldehyde + NAD(+) + H2O = (2S)-3-sulfolactate + NADH + 2 H(+)</text>
        <dbReference type="Rhea" id="RHEA:47932"/>
        <dbReference type="ChEBI" id="CHEBI:15377"/>
        <dbReference type="ChEBI" id="CHEBI:15378"/>
        <dbReference type="ChEBI" id="CHEBI:57540"/>
        <dbReference type="ChEBI" id="CHEBI:57945"/>
        <dbReference type="ChEBI" id="CHEBI:61289"/>
        <dbReference type="ChEBI" id="CHEBI:90109"/>
        <dbReference type="EC" id="1.2.1.97"/>
    </reaction>
    <physiologicalReaction direction="left-to-right" evidence="3">
        <dbReference type="Rhea" id="RHEA:47933"/>
    </physiologicalReaction>
</comment>
<sequence>MNQSEITVMHVGSLIDGNEVTGGGRIRHEVRSPYNGELIGVVDFATREDLEQAIQTAHRVFQQTMKKMPAHQRSEILRKAADALEAQREDFAHLLSREAGKPIRDARGEVGRAVQVLRFAADVAKANDGELIKMDSAVGGENRIGFARRYPVGVVAAITPFNFPLNLVLHKVAPAIAAGCTVVIKPAEKTPLSALKLARLLLQAGLPKGALHVVMGTGPDLGEPLVTHPLVKKVTFTGSGPVGYKIKQLAGNKKVTLELGSNSPNLVFEDANLDAAISSIVTGGFAYAGQACISVQRIYVQRTLYQTFLDRLVPRVASLRVGNPAEETTDVGPLITEEAAVRVEQWVQEAVENGAKVLTGGKREGSIYHPTVLVDVKPDMKVVCQEVFGPVVVVIPFDTEEEAVSLANASDYGLQAGVFTSDINRAFRLADELETGGVWINEVSTVRQDNYPYGGVKRSGIGKEGVKYAVEDMTEVKFIGVKLL</sequence>
<comment type="function">
    <text evidence="4">Part of the sulfo-TAL (or sulfo-SFT) pathway, a D-sulfoquinovose degradation pathway that produces sulfolactate (SL). Catalyzes the oxidation of 3-sulfolactaldehyde (SLA) to sulfolactate (SL).</text>
</comment>
<dbReference type="InterPro" id="IPR051020">
    <property type="entry name" value="ALDH-related_metabolic_enz"/>
</dbReference>
<dbReference type="CDD" id="cd07149">
    <property type="entry name" value="ALDH_y4uC"/>
    <property type="match status" value="1"/>
</dbReference>
<name>A0AA48RD40_9BACL</name>
<evidence type="ECO:0000256" key="1">
    <source>
        <dbReference type="ARBA" id="ARBA00009986"/>
    </source>
</evidence>
<dbReference type="FunFam" id="3.40.309.10:FF:000009">
    <property type="entry name" value="Aldehyde dehydrogenase A"/>
    <property type="match status" value="1"/>
</dbReference>
<evidence type="ECO:0000256" key="6">
    <source>
        <dbReference type="ARBA" id="ARBA00067277"/>
    </source>
</evidence>
<organism evidence="8 9">
    <name type="scientific">Brevibacillus aydinogluensis</name>
    <dbReference type="NCBI Taxonomy" id="927786"/>
    <lineage>
        <taxon>Bacteria</taxon>
        <taxon>Bacillati</taxon>
        <taxon>Bacillota</taxon>
        <taxon>Bacilli</taxon>
        <taxon>Bacillales</taxon>
        <taxon>Paenibacillaceae</taxon>
        <taxon>Brevibacillus</taxon>
    </lineage>
</organism>
<protein>
    <recommendedName>
        <fullName evidence="6">3-sulfolactaldehyde dehydrogenase</fullName>
        <ecNumber evidence="5">1.2.1.97</ecNumber>
    </recommendedName>
</protein>
<dbReference type="SUPFAM" id="SSF53720">
    <property type="entry name" value="ALDH-like"/>
    <property type="match status" value="1"/>
</dbReference>
<dbReference type="FunFam" id="3.40.605.10:FF:000007">
    <property type="entry name" value="NAD/NADP-dependent betaine aldehyde dehydrogenase"/>
    <property type="match status" value="1"/>
</dbReference>
<dbReference type="GO" id="GO:0008911">
    <property type="term" value="F:lactaldehyde dehydrogenase (NAD+) activity"/>
    <property type="evidence" value="ECO:0007669"/>
    <property type="project" value="TreeGrafter"/>
</dbReference>
<dbReference type="Gene3D" id="3.40.309.10">
    <property type="entry name" value="Aldehyde Dehydrogenase, Chain A, domain 2"/>
    <property type="match status" value="1"/>
</dbReference>
<evidence type="ECO:0000256" key="3">
    <source>
        <dbReference type="ARBA" id="ARBA00050326"/>
    </source>
</evidence>
<evidence type="ECO:0000313" key="9">
    <source>
        <dbReference type="Proteomes" id="UP001189619"/>
    </source>
</evidence>
<dbReference type="Gene3D" id="3.40.605.10">
    <property type="entry name" value="Aldehyde Dehydrogenase, Chain A, domain 1"/>
    <property type="match status" value="1"/>
</dbReference>
<dbReference type="AlphaFoldDB" id="A0AA48RD40"/>
<dbReference type="Pfam" id="PF00171">
    <property type="entry name" value="Aldedh"/>
    <property type="match status" value="1"/>
</dbReference>